<evidence type="ECO:0000313" key="7">
    <source>
        <dbReference type="EMBL" id="VFS22578.1"/>
    </source>
</evidence>
<evidence type="ECO:0000313" key="3">
    <source>
        <dbReference type="EMBL" id="VFR58080.1"/>
    </source>
</evidence>
<dbReference type="EMBL" id="CAADID010000003">
    <property type="protein sequence ID" value="VFR58080.1"/>
    <property type="molecule type" value="Genomic_DNA"/>
</dbReference>
<sequence length="59" mass="6273">MLCAHKTWPGSTSRHCRPGGGAQSCPGPGCYLLLTSPCANRKTLERRHGPSLGIIITAR</sequence>
<dbReference type="EMBL" id="CAADIZ010000014">
    <property type="protein sequence ID" value="VFS22578.1"/>
    <property type="molecule type" value="Genomic_DNA"/>
</dbReference>
<dbReference type="EMBL" id="CAADIP010000060">
    <property type="protein sequence ID" value="VFR98338.1"/>
    <property type="molecule type" value="Genomic_DNA"/>
</dbReference>
<gene>
    <name evidence="1" type="ORF">ANT2_1603</name>
    <name evidence="3" type="ORF">ANT3_1603</name>
    <name evidence="2" type="ORF">BRI6_1758</name>
    <name evidence="4" type="ORF">BRI9_1813</name>
    <name evidence="6" type="ORF">IVO3_1810</name>
    <name evidence="5" type="ORF">RAN3_1559</name>
    <name evidence="7" type="ORF">RAN7_1750</name>
</gene>
<protein>
    <submittedName>
        <fullName evidence="6">Uncharacterized protein</fullName>
    </submittedName>
</protein>
<reference evidence="6" key="1">
    <citation type="submission" date="2019-03" db="EMBL/GenBank/DDBJ databases">
        <authorList>
            <person name="Danneels B."/>
        </authorList>
    </citation>
    <scope>NUCLEOTIDE SEQUENCE</scope>
</reference>
<accession>A0A484VFN8</accession>
<proteinExistence type="predicted"/>
<organism evidence="6">
    <name type="scientific">plant metagenome</name>
    <dbReference type="NCBI Taxonomy" id="1297885"/>
    <lineage>
        <taxon>unclassified sequences</taxon>
        <taxon>metagenomes</taxon>
        <taxon>organismal metagenomes</taxon>
    </lineage>
</organism>
<evidence type="ECO:0000313" key="5">
    <source>
        <dbReference type="EMBL" id="VFR94692.1"/>
    </source>
</evidence>
<evidence type="ECO:0000313" key="2">
    <source>
        <dbReference type="EMBL" id="VFR54712.1"/>
    </source>
</evidence>
<dbReference type="EMBL" id="CAADII010000034">
    <property type="protein sequence ID" value="VFR54712.1"/>
    <property type="molecule type" value="Genomic_DNA"/>
</dbReference>
<dbReference type="EMBL" id="CAADIO010000040">
    <property type="protein sequence ID" value="VFR94692.1"/>
    <property type="molecule type" value="Genomic_DNA"/>
</dbReference>
<name>A0A484VFN8_9ZZZZ</name>
<dbReference type="EMBL" id="CAADIK010000039">
    <property type="protein sequence ID" value="VFR75058.1"/>
    <property type="molecule type" value="Genomic_DNA"/>
</dbReference>
<evidence type="ECO:0000313" key="4">
    <source>
        <dbReference type="EMBL" id="VFR75058.1"/>
    </source>
</evidence>
<evidence type="ECO:0000313" key="6">
    <source>
        <dbReference type="EMBL" id="VFR98338.1"/>
    </source>
</evidence>
<dbReference type="AlphaFoldDB" id="A0A484VFN8"/>
<dbReference type="EMBL" id="CAADIG010000015">
    <property type="protein sequence ID" value="VFR43376.1"/>
    <property type="molecule type" value="Genomic_DNA"/>
</dbReference>
<evidence type="ECO:0000313" key="1">
    <source>
        <dbReference type="EMBL" id="VFR43376.1"/>
    </source>
</evidence>